<protein>
    <recommendedName>
        <fullName evidence="4">CCDC92/74 N-terminal domain-containing protein</fullName>
    </recommendedName>
</protein>
<dbReference type="RefSeq" id="XP_024081158.1">
    <property type="nucleotide sequence ID" value="XM_024225390.1"/>
</dbReference>
<feature type="region of interest" description="Disordered" evidence="3">
    <location>
        <begin position="1"/>
        <end position="36"/>
    </location>
</feature>
<feature type="compositionally biased region" description="Gly residues" evidence="3">
    <location>
        <begin position="264"/>
        <end position="281"/>
    </location>
</feature>
<dbReference type="EnsemblMetazoa" id="XM_024225390.1">
    <property type="protein sequence ID" value="XP_024081158.1"/>
    <property type="gene ID" value="LOC106668307"/>
</dbReference>
<dbReference type="GeneID" id="106668307"/>
<accession>A0A8I6SH38</accession>
<dbReference type="Proteomes" id="UP000494040">
    <property type="component" value="Unassembled WGS sequence"/>
</dbReference>
<evidence type="ECO:0000256" key="1">
    <source>
        <dbReference type="ARBA" id="ARBA00023054"/>
    </source>
</evidence>
<keyword evidence="6" id="KW-1185">Reference proteome</keyword>
<organism evidence="5 6">
    <name type="scientific">Cimex lectularius</name>
    <name type="common">Bed bug</name>
    <name type="synonym">Acanthia lectularia</name>
    <dbReference type="NCBI Taxonomy" id="79782"/>
    <lineage>
        <taxon>Eukaryota</taxon>
        <taxon>Metazoa</taxon>
        <taxon>Ecdysozoa</taxon>
        <taxon>Arthropoda</taxon>
        <taxon>Hexapoda</taxon>
        <taxon>Insecta</taxon>
        <taxon>Pterygota</taxon>
        <taxon>Neoptera</taxon>
        <taxon>Paraneoptera</taxon>
        <taxon>Hemiptera</taxon>
        <taxon>Heteroptera</taxon>
        <taxon>Panheteroptera</taxon>
        <taxon>Cimicomorpha</taxon>
        <taxon>Cimicidae</taxon>
        <taxon>Cimex</taxon>
    </lineage>
</organism>
<dbReference type="AlphaFoldDB" id="A0A8I6SH38"/>
<feature type="coiled-coil region" evidence="2">
    <location>
        <begin position="105"/>
        <end position="143"/>
    </location>
</feature>
<feature type="compositionally biased region" description="Polar residues" evidence="3">
    <location>
        <begin position="1"/>
        <end position="18"/>
    </location>
</feature>
<dbReference type="RefSeq" id="XP_024081156.1">
    <property type="nucleotide sequence ID" value="XM_024225388.1"/>
</dbReference>
<feature type="compositionally biased region" description="Basic and acidic residues" evidence="3">
    <location>
        <begin position="305"/>
        <end position="315"/>
    </location>
</feature>
<evidence type="ECO:0000259" key="4">
    <source>
        <dbReference type="Pfam" id="PF14916"/>
    </source>
</evidence>
<dbReference type="Pfam" id="PF14916">
    <property type="entry name" value="CCDC92"/>
    <property type="match status" value="1"/>
</dbReference>
<dbReference type="PANTHER" id="PTHR14882">
    <property type="entry name" value="COILED-COIL DOMAIN-CONTAINING 74A"/>
    <property type="match status" value="1"/>
</dbReference>
<evidence type="ECO:0000313" key="5">
    <source>
        <dbReference type="EnsemblMetazoa" id="XP_024081158.1"/>
    </source>
</evidence>
<dbReference type="EnsemblMetazoa" id="XM_014396927.1">
    <property type="protein sequence ID" value="XP_014252413.1"/>
    <property type="gene ID" value="LOC106668307"/>
</dbReference>
<dbReference type="KEGG" id="clec:106668307"/>
<proteinExistence type="predicted"/>
<feature type="compositionally biased region" description="Polar residues" evidence="3">
    <location>
        <begin position="290"/>
        <end position="300"/>
    </location>
</feature>
<feature type="domain" description="CCDC92/74 N-terminal" evidence="4">
    <location>
        <begin position="104"/>
        <end position="154"/>
    </location>
</feature>
<dbReference type="PANTHER" id="PTHR14882:SF5">
    <property type="entry name" value="COILED-COIL DOMAIN CONTAINING 74A"/>
    <property type="match status" value="1"/>
</dbReference>
<feature type="compositionally biased region" description="Polar residues" evidence="3">
    <location>
        <begin position="348"/>
        <end position="359"/>
    </location>
</feature>
<dbReference type="EnsemblMetazoa" id="XM_024225388.1">
    <property type="protein sequence ID" value="XP_024081156.1"/>
    <property type="gene ID" value="LOC106668307"/>
</dbReference>
<feature type="region of interest" description="Disordered" evidence="3">
    <location>
        <begin position="259"/>
        <end position="315"/>
    </location>
</feature>
<feature type="compositionally biased region" description="Low complexity" evidence="3">
    <location>
        <begin position="332"/>
        <end position="341"/>
    </location>
</feature>
<reference evidence="5" key="1">
    <citation type="submission" date="2022-01" db="UniProtKB">
        <authorList>
            <consortium name="EnsemblMetazoa"/>
        </authorList>
    </citation>
    <scope>IDENTIFICATION</scope>
</reference>
<sequence>MHETIGSTASKCQDNVSMTREMPSRKPAVITPNKPVLPPIPHYTKSSFISRSQASPDIIEKHFFLTRPPSSPRLQKLIGKKGAEPTVRAEPVHLSCMSSEPLMRINQLEQNINFLQEQHQLMLASLHQEIEALRLRNRDLQFQLIFGSAGVKVVQSSSESSPDDAKPKIILSPKEVNNRSLQVEMLEKEVSELKASLAEANSKNTRLLQLVDHQKKQLEAPVKEGNEQESVNRLEDAENLIKKLVKENEEQRKEIHSIRSQLNKGGGNGRYSGGRRGGGGGGEHHRFPPLQTQNFWGNGSQKHKTSPEYHGGRRPLDHEVVGQAAPTLPHLNRSYSQSSSNQRHKYYSNGNHFYRGNSSEEGDGRRRYRGRGGGGSGGGHHKEEN</sequence>
<keyword evidence="1 2" id="KW-0175">Coiled coil</keyword>
<dbReference type="InterPro" id="IPR039496">
    <property type="entry name" value="CCDC92/74_N"/>
</dbReference>
<name>A0A8I6SH38_CIMLE</name>
<dbReference type="OrthoDB" id="2155209at2759"/>
<feature type="region of interest" description="Disordered" evidence="3">
    <location>
        <begin position="330"/>
        <end position="385"/>
    </location>
</feature>
<evidence type="ECO:0000256" key="3">
    <source>
        <dbReference type="SAM" id="MobiDB-lite"/>
    </source>
</evidence>
<dbReference type="RefSeq" id="XP_014252413.1">
    <property type="nucleotide sequence ID" value="XM_014396927.1"/>
</dbReference>
<evidence type="ECO:0000313" key="6">
    <source>
        <dbReference type="Proteomes" id="UP000494040"/>
    </source>
</evidence>
<evidence type="ECO:0000256" key="2">
    <source>
        <dbReference type="SAM" id="Coils"/>
    </source>
</evidence>
<dbReference type="InterPro" id="IPR040370">
    <property type="entry name" value="CCDC74A/CCDC74B/CCDC92"/>
</dbReference>
<dbReference type="EnsemblMetazoa" id="XM_014396925.2">
    <property type="protein sequence ID" value="XP_014252411.1"/>
    <property type="gene ID" value="LOC106668307"/>
</dbReference>
<dbReference type="RefSeq" id="XP_014252411.1">
    <property type="nucleotide sequence ID" value="XM_014396925.2"/>
</dbReference>